<protein>
    <submittedName>
        <fullName evidence="4">WD-40 repeat-containing protein</fullName>
    </submittedName>
</protein>
<dbReference type="SMART" id="SM00320">
    <property type="entry name" value="WD40"/>
    <property type="match status" value="4"/>
</dbReference>
<dbReference type="PROSITE" id="PS50082">
    <property type="entry name" value="WD_REPEATS_2"/>
    <property type="match status" value="1"/>
</dbReference>
<reference evidence="4 5" key="1">
    <citation type="journal article" date="2013" name="Curr. Biol.">
        <title>The Genome of the Foraminiferan Reticulomyxa filosa.</title>
        <authorList>
            <person name="Glockner G."/>
            <person name="Hulsmann N."/>
            <person name="Schleicher M."/>
            <person name="Noegel A.A."/>
            <person name="Eichinger L."/>
            <person name="Gallinger C."/>
            <person name="Pawlowski J."/>
            <person name="Sierra R."/>
            <person name="Euteneuer U."/>
            <person name="Pillet L."/>
            <person name="Moustafa A."/>
            <person name="Platzer M."/>
            <person name="Groth M."/>
            <person name="Szafranski K."/>
            <person name="Schliwa M."/>
        </authorList>
    </citation>
    <scope>NUCLEOTIDE SEQUENCE [LARGE SCALE GENOMIC DNA]</scope>
</reference>
<keyword evidence="1 3" id="KW-0853">WD repeat</keyword>
<gene>
    <name evidence="4" type="ORF">RFI_21794</name>
</gene>
<feature type="repeat" description="WD" evidence="3">
    <location>
        <begin position="156"/>
        <end position="199"/>
    </location>
</feature>
<comment type="caution">
    <text evidence="4">The sequence shown here is derived from an EMBL/GenBank/DDBJ whole genome shotgun (WGS) entry which is preliminary data.</text>
</comment>
<dbReference type="InterPro" id="IPR015943">
    <property type="entry name" value="WD40/YVTN_repeat-like_dom_sf"/>
</dbReference>
<dbReference type="PROSITE" id="PS00678">
    <property type="entry name" value="WD_REPEATS_1"/>
    <property type="match status" value="1"/>
</dbReference>
<evidence type="ECO:0000313" key="4">
    <source>
        <dbReference type="EMBL" id="ETO15570.1"/>
    </source>
</evidence>
<dbReference type="PROSITE" id="PS50294">
    <property type="entry name" value="WD_REPEATS_REGION"/>
    <property type="match status" value="1"/>
</dbReference>
<dbReference type="SUPFAM" id="SSF50978">
    <property type="entry name" value="WD40 repeat-like"/>
    <property type="match status" value="1"/>
</dbReference>
<dbReference type="PANTHER" id="PTHR22847:SF637">
    <property type="entry name" value="WD REPEAT DOMAIN 5B"/>
    <property type="match status" value="1"/>
</dbReference>
<accession>X6MR38</accession>
<organism evidence="4 5">
    <name type="scientific">Reticulomyxa filosa</name>
    <dbReference type="NCBI Taxonomy" id="46433"/>
    <lineage>
        <taxon>Eukaryota</taxon>
        <taxon>Sar</taxon>
        <taxon>Rhizaria</taxon>
        <taxon>Retaria</taxon>
        <taxon>Foraminifera</taxon>
        <taxon>Monothalamids</taxon>
        <taxon>Reticulomyxidae</taxon>
        <taxon>Reticulomyxa</taxon>
    </lineage>
</organism>
<evidence type="ECO:0000256" key="1">
    <source>
        <dbReference type="ARBA" id="ARBA00022574"/>
    </source>
</evidence>
<dbReference type="InterPro" id="IPR001680">
    <property type="entry name" value="WD40_rpt"/>
</dbReference>
<dbReference type="Proteomes" id="UP000023152">
    <property type="component" value="Unassembled WGS sequence"/>
</dbReference>
<proteinExistence type="predicted"/>
<dbReference type="InterPro" id="IPR036322">
    <property type="entry name" value="WD40_repeat_dom_sf"/>
</dbReference>
<keyword evidence="5" id="KW-1185">Reference proteome</keyword>
<keyword evidence="2" id="KW-0677">Repeat</keyword>
<dbReference type="EMBL" id="ASPP01019002">
    <property type="protein sequence ID" value="ETO15570.1"/>
    <property type="molecule type" value="Genomic_DNA"/>
</dbReference>
<sequence length="252" mass="28972">MINVMNLKKWKVSHSSYDIGYEHYKLHLFIFFSFFFKYKSKYKIIIIQYTMSIFNIFCASKLLNTLTGHTGALQNIDYKTFNDRQLICSGSCDITVRVCDVDNNKQIQLFDECPTLVNCVKFSSYNNNNKNIICISSNDNNIRFCDFEHNNQLKKLYVHKYRVNGIEFSSFNGGRYLCSGSLDNTVGIWDIETYKSLNFFKGHKNAIYCVDISPVHINNNNNTGIIGGNGYTVCSSSSIKPLEYGILKQSNN</sequence>
<evidence type="ECO:0000256" key="2">
    <source>
        <dbReference type="ARBA" id="ARBA00022737"/>
    </source>
</evidence>
<dbReference type="GO" id="GO:1990234">
    <property type="term" value="C:transferase complex"/>
    <property type="evidence" value="ECO:0007669"/>
    <property type="project" value="UniProtKB-ARBA"/>
</dbReference>
<evidence type="ECO:0000256" key="3">
    <source>
        <dbReference type="PROSITE-ProRule" id="PRU00221"/>
    </source>
</evidence>
<dbReference type="Pfam" id="PF00400">
    <property type="entry name" value="WD40"/>
    <property type="match status" value="3"/>
</dbReference>
<dbReference type="AlphaFoldDB" id="X6MR38"/>
<dbReference type="Gene3D" id="2.130.10.10">
    <property type="entry name" value="YVTN repeat-like/Quinoprotein amine dehydrogenase"/>
    <property type="match status" value="1"/>
</dbReference>
<name>X6MR38_RETFI</name>
<dbReference type="PANTHER" id="PTHR22847">
    <property type="entry name" value="WD40 REPEAT PROTEIN"/>
    <property type="match status" value="1"/>
</dbReference>
<dbReference type="InterPro" id="IPR019775">
    <property type="entry name" value="WD40_repeat_CS"/>
</dbReference>
<evidence type="ECO:0000313" key="5">
    <source>
        <dbReference type="Proteomes" id="UP000023152"/>
    </source>
</evidence>